<feature type="domain" description="Glyoxalase/fosfomycin resistance/dioxygenase" evidence="1">
    <location>
        <begin position="13"/>
        <end position="137"/>
    </location>
</feature>
<dbReference type="InterPro" id="IPR029068">
    <property type="entry name" value="Glyas_Bleomycin-R_OHBP_Dase"/>
</dbReference>
<dbReference type="Pfam" id="PF00903">
    <property type="entry name" value="Glyoxalase"/>
    <property type="match status" value="1"/>
</dbReference>
<dbReference type="InterPro" id="IPR004360">
    <property type="entry name" value="Glyas_Fos-R_dOase_dom"/>
</dbReference>
<evidence type="ECO:0000313" key="2">
    <source>
        <dbReference type="EMBL" id="MCF0040030.1"/>
    </source>
</evidence>
<keyword evidence="3" id="KW-1185">Reference proteome</keyword>
<accession>A0A9X1P8L0</accession>
<gene>
    <name evidence="2" type="ORF">LXM24_08025</name>
</gene>
<reference evidence="2" key="1">
    <citation type="submission" date="2021-12" db="EMBL/GenBank/DDBJ databases">
        <title>Novel species in genus Dyadobacter.</title>
        <authorList>
            <person name="Ma C."/>
        </authorList>
    </citation>
    <scope>NUCLEOTIDE SEQUENCE</scope>
    <source>
        <strain evidence="2">CY399</strain>
    </source>
</reference>
<dbReference type="SUPFAM" id="SSF54593">
    <property type="entry name" value="Glyoxalase/Bleomycin resistance protein/Dihydroxybiphenyl dioxygenase"/>
    <property type="match status" value="1"/>
</dbReference>
<dbReference type="PANTHER" id="PTHR33990:SF1">
    <property type="entry name" value="PROTEIN YJDN"/>
    <property type="match status" value="1"/>
</dbReference>
<evidence type="ECO:0000313" key="3">
    <source>
        <dbReference type="Proteomes" id="UP001139700"/>
    </source>
</evidence>
<sequence length="142" mass="15632">MATNLTIMATIDLHPYLMFDGNCRVAFEFYQNIFGGELTFMTYGDMDGSCPAGVRDQIMHGTLMGGSVEFMGGDAPEGMPLGAGKINLSLSGFEETTLREQYDKLSEGGTIVVPMDRQMWGDIFGAFQDKFGIDWMVNIRTA</sequence>
<dbReference type="PANTHER" id="PTHR33990">
    <property type="entry name" value="PROTEIN YJDN-RELATED"/>
    <property type="match status" value="1"/>
</dbReference>
<dbReference type="Proteomes" id="UP001139700">
    <property type="component" value="Unassembled WGS sequence"/>
</dbReference>
<dbReference type="CDD" id="cd06588">
    <property type="entry name" value="PhnB_like"/>
    <property type="match status" value="1"/>
</dbReference>
<dbReference type="Gene3D" id="3.10.180.10">
    <property type="entry name" value="2,3-Dihydroxybiphenyl 1,2-Dioxygenase, domain 1"/>
    <property type="match status" value="1"/>
</dbReference>
<evidence type="ECO:0000259" key="1">
    <source>
        <dbReference type="Pfam" id="PF00903"/>
    </source>
</evidence>
<protein>
    <submittedName>
        <fullName evidence="2">VOC family protein</fullName>
    </submittedName>
</protein>
<name>A0A9X1P8L0_9BACT</name>
<dbReference type="AlphaFoldDB" id="A0A9X1P8L0"/>
<comment type="caution">
    <text evidence="2">The sequence shown here is derived from an EMBL/GenBank/DDBJ whole genome shotgun (WGS) entry which is preliminary data.</text>
</comment>
<dbReference type="InterPro" id="IPR028973">
    <property type="entry name" value="PhnB-like"/>
</dbReference>
<organism evidence="2 3">
    <name type="scientific">Dyadobacter fanqingshengii</name>
    <dbReference type="NCBI Taxonomy" id="2906443"/>
    <lineage>
        <taxon>Bacteria</taxon>
        <taxon>Pseudomonadati</taxon>
        <taxon>Bacteroidota</taxon>
        <taxon>Cytophagia</taxon>
        <taxon>Cytophagales</taxon>
        <taxon>Spirosomataceae</taxon>
        <taxon>Dyadobacter</taxon>
    </lineage>
</organism>
<dbReference type="EMBL" id="JAJTTA010000002">
    <property type="protein sequence ID" value="MCF0040030.1"/>
    <property type="molecule type" value="Genomic_DNA"/>
</dbReference>
<proteinExistence type="predicted"/>
<dbReference type="RefSeq" id="WP_234612460.1">
    <property type="nucleotide sequence ID" value="NZ_JAJTTA010000002.1"/>
</dbReference>